<organism evidence="2 3">
    <name type="scientific">Platanthera guangdongensis</name>
    <dbReference type="NCBI Taxonomy" id="2320717"/>
    <lineage>
        <taxon>Eukaryota</taxon>
        <taxon>Viridiplantae</taxon>
        <taxon>Streptophyta</taxon>
        <taxon>Embryophyta</taxon>
        <taxon>Tracheophyta</taxon>
        <taxon>Spermatophyta</taxon>
        <taxon>Magnoliopsida</taxon>
        <taxon>Liliopsida</taxon>
        <taxon>Asparagales</taxon>
        <taxon>Orchidaceae</taxon>
        <taxon>Orchidoideae</taxon>
        <taxon>Orchideae</taxon>
        <taxon>Orchidinae</taxon>
        <taxon>Platanthera</taxon>
    </lineage>
</organism>
<dbReference type="Proteomes" id="UP001412067">
    <property type="component" value="Unassembled WGS sequence"/>
</dbReference>
<accession>A0ABR2LCC2</accession>
<dbReference type="EMBL" id="JBBWWR010000021">
    <property type="protein sequence ID" value="KAK8937560.1"/>
    <property type="molecule type" value="Genomic_DNA"/>
</dbReference>
<comment type="caution">
    <text evidence="2">The sequence shown here is derived from an EMBL/GenBank/DDBJ whole genome shotgun (WGS) entry which is preliminary data.</text>
</comment>
<reference evidence="2 3" key="1">
    <citation type="journal article" date="2022" name="Nat. Plants">
        <title>Genomes of leafy and leafless Platanthera orchids illuminate the evolution of mycoheterotrophy.</title>
        <authorList>
            <person name="Li M.H."/>
            <person name="Liu K.W."/>
            <person name="Li Z."/>
            <person name="Lu H.C."/>
            <person name="Ye Q.L."/>
            <person name="Zhang D."/>
            <person name="Wang J.Y."/>
            <person name="Li Y.F."/>
            <person name="Zhong Z.M."/>
            <person name="Liu X."/>
            <person name="Yu X."/>
            <person name="Liu D.K."/>
            <person name="Tu X.D."/>
            <person name="Liu B."/>
            <person name="Hao Y."/>
            <person name="Liao X.Y."/>
            <person name="Jiang Y.T."/>
            <person name="Sun W.H."/>
            <person name="Chen J."/>
            <person name="Chen Y.Q."/>
            <person name="Ai Y."/>
            <person name="Zhai J.W."/>
            <person name="Wu S.S."/>
            <person name="Zhou Z."/>
            <person name="Hsiao Y.Y."/>
            <person name="Wu W.L."/>
            <person name="Chen Y.Y."/>
            <person name="Lin Y.F."/>
            <person name="Hsu J.L."/>
            <person name="Li C.Y."/>
            <person name="Wang Z.W."/>
            <person name="Zhao X."/>
            <person name="Zhong W.Y."/>
            <person name="Ma X.K."/>
            <person name="Ma L."/>
            <person name="Huang J."/>
            <person name="Chen G.Z."/>
            <person name="Huang M.Z."/>
            <person name="Huang L."/>
            <person name="Peng D.H."/>
            <person name="Luo Y.B."/>
            <person name="Zou S.Q."/>
            <person name="Chen S.P."/>
            <person name="Lan S."/>
            <person name="Tsai W.C."/>
            <person name="Van de Peer Y."/>
            <person name="Liu Z.J."/>
        </authorList>
    </citation>
    <scope>NUCLEOTIDE SEQUENCE [LARGE SCALE GENOMIC DNA]</scope>
    <source>
        <strain evidence="2">Lor288</strain>
    </source>
</reference>
<sequence length="130" mass="13970">MESRFEEPLPELFYVSHSLPAFISLKIAFLFLPDPVSLPDPAALLLLLSNSDIAIAEIDDEPMAVDGAPGPPLPSEEHVTSPPPLPHSSSPSTSIEYIPDPTISHAEGFGRKSVASTSEDRVKGPWSPEE</sequence>
<feature type="region of interest" description="Disordered" evidence="1">
    <location>
        <begin position="61"/>
        <end position="130"/>
    </location>
</feature>
<evidence type="ECO:0000313" key="3">
    <source>
        <dbReference type="Proteomes" id="UP001412067"/>
    </source>
</evidence>
<protein>
    <submittedName>
        <fullName evidence="2">Uncharacterized protein</fullName>
    </submittedName>
</protein>
<proteinExistence type="predicted"/>
<evidence type="ECO:0000256" key="1">
    <source>
        <dbReference type="SAM" id="MobiDB-lite"/>
    </source>
</evidence>
<name>A0ABR2LCC2_9ASPA</name>
<evidence type="ECO:0000313" key="2">
    <source>
        <dbReference type="EMBL" id="KAK8937560.1"/>
    </source>
</evidence>
<keyword evidence="3" id="KW-1185">Reference proteome</keyword>
<gene>
    <name evidence="2" type="ORF">KSP40_PGU009138</name>
</gene>